<comment type="caution">
    <text evidence="3">The sequence shown here is derived from an EMBL/GenBank/DDBJ whole genome shotgun (WGS) entry which is preliminary data.</text>
</comment>
<gene>
    <name evidence="3" type="ORF">D7U36_06500</name>
</gene>
<organism evidence="3 4">
    <name type="scientific">Propionibacterium australiense</name>
    <dbReference type="NCBI Taxonomy" id="119981"/>
    <lineage>
        <taxon>Bacteria</taxon>
        <taxon>Bacillati</taxon>
        <taxon>Actinomycetota</taxon>
        <taxon>Actinomycetes</taxon>
        <taxon>Propionibacteriales</taxon>
        <taxon>Propionibacteriaceae</taxon>
        <taxon>Propionibacterium</taxon>
    </lineage>
</organism>
<evidence type="ECO:0000256" key="2">
    <source>
        <dbReference type="SAM" id="Phobius"/>
    </source>
</evidence>
<feature type="transmembrane region" description="Helical" evidence="2">
    <location>
        <begin position="20"/>
        <end position="38"/>
    </location>
</feature>
<reference evidence="3 4" key="1">
    <citation type="submission" date="2018-10" db="EMBL/GenBank/DDBJ databases">
        <title>Propionibacterium australiense Genome Sequencing and Assembly.</title>
        <authorList>
            <person name="Bernier A.-M."/>
            <person name="Bernard K."/>
        </authorList>
    </citation>
    <scope>NUCLEOTIDE SEQUENCE [LARGE SCALE GENOMIC DNA]</scope>
    <source>
        <strain evidence="3 4">NML98A078</strain>
    </source>
</reference>
<dbReference type="AlphaFoldDB" id="A0A8B3FT24"/>
<evidence type="ECO:0000313" key="4">
    <source>
        <dbReference type="Proteomes" id="UP000279336"/>
    </source>
</evidence>
<dbReference type="RefSeq" id="WP_119161565.1">
    <property type="nucleotide sequence ID" value="NZ_LR134442.1"/>
</dbReference>
<sequence length="196" mass="20013">MNTLLHPQGPEGEAVYWRRRAVIMFIVIAIIAAVSLVVGRVRGGGGSAEAAGTGTTAQTPGTDQTPDDDGHCVLDDVILDVVAPDGTEAGQAVEMTVQFAARAGTPCSLDLDEHKLSVTVNSGSDEYWSTATCTDAAPAGQLALMDADPVSLTVTWPGRRVGEGCSDSGKAVTAGNYAVTAELDGGGYATSQFALA</sequence>
<feature type="region of interest" description="Disordered" evidence="1">
    <location>
        <begin position="45"/>
        <end position="69"/>
    </location>
</feature>
<dbReference type="Proteomes" id="UP000279336">
    <property type="component" value="Unassembled WGS sequence"/>
</dbReference>
<accession>A0A8B3FT24</accession>
<keyword evidence="2" id="KW-0812">Transmembrane</keyword>
<name>A0A8B3FT24_9ACTN</name>
<evidence type="ECO:0000313" key="3">
    <source>
        <dbReference type="EMBL" id="RLP10211.1"/>
    </source>
</evidence>
<dbReference type="OrthoDB" id="5189092at2"/>
<protein>
    <submittedName>
        <fullName evidence="3">Uncharacterized protein</fullName>
    </submittedName>
</protein>
<feature type="compositionally biased region" description="Low complexity" evidence="1">
    <location>
        <begin position="48"/>
        <end position="64"/>
    </location>
</feature>
<evidence type="ECO:0000256" key="1">
    <source>
        <dbReference type="SAM" id="MobiDB-lite"/>
    </source>
</evidence>
<keyword evidence="2" id="KW-1133">Transmembrane helix</keyword>
<keyword evidence="2" id="KW-0472">Membrane</keyword>
<proteinExistence type="predicted"/>
<dbReference type="EMBL" id="RCIW01000008">
    <property type="protein sequence ID" value="RLP10211.1"/>
    <property type="molecule type" value="Genomic_DNA"/>
</dbReference>